<dbReference type="EC" id="5.6.2.4" evidence="12"/>
<dbReference type="GO" id="GO:0006270">
    <property type="term" value="P:DNA replication initiation"/>
    <property type="evidence" value="ECO:0007669"/>
    <property type="project" value="TreeGrafter"/>
</dbReference>
<dbReference type="InterPro" id="IPR001650">
    <property type="entry name" value="Helicase_C-like"/>
</dbReference>
<evidence type="ECO:0000256" key="5">
    <source>
        <dbReference type="ARBA" id="ARBA00022801"/>
    </source>
</evidence>
<dbReference type="InterPro" id="IPR005259">
    <property type="entry name" value="PriA"/>
</dbReference>
<dbReference type="GO" id="GO:0008270">
    <property type="term" value="F:zinc ion binding"/>
    <property type="evidence" value="ECO:0007669"/>
    <property type="project" value="UniProtKB-UniRule"/>
</dbReference>
<feature type="binding site" evidence="12">
    <location>
        <position position="426"/>
    </location>
    <ligand>
        <name>Zn(2+)</name>
        <dbReference type="ChEBI" id="CHEBI:29105"/>
        <label>2</label>
    </ligand>
</feature>
<comment type="similarity">
    <text evidence="12">Belongs to the helicase family. PriA subfamily.</text>
</comment>
<dbReference type="PANTHER" id="PTHR30580">
    <property type="entry name" value="PRIMOSOMAL PROTEIN N"/>
    <property type="match status" value="1"/>
</dbReference>
<feature type="binding site" evidence="12">
    <location>
        <position position="457"/>
    </location>
    <ligand>
        <name>Zn(2+)</name>
        <dbReference type="ChEBI" id="CHEBI:29105"/>
        <label>1</label>
    </ligand>
</feature>
<dbReference type="InterPro" id="IPR041236">
    <property type="entry name" value="PriA_C"/>
</dbReference>
<dbReference type="SMART" id="SM00487">
    <property type="entry name" value="DEXDc"/>
    <property type="match status" value="1"/>
</dbReference>
<keyword evidence="2 12" id="KW-0235">DNA replication</keyword>
<evidence type="ECO:0000256" key="12">
    <source>
        <dbReference type="HAMAP-Rule" id="MF_00983"/>
    </source>
</evidence>
<dbReference type="Pfam" id="PF18319">
    <property type="entry name" value="Zn_ribbon_PriA"/>
    <property type="match status" value="1"/>
</dbReference>
<keyword evidence="6 12" id="KW-0347">Helicase</keyword>
<feature type="binding site" evidence="12">
    <location>
        <position position="417"/>
    </location>
    <ligand>
        <name>Zn(2+)</name>
        <dbReference type="ChEBI" id="CHEBI:29105"/>
        <label>1</label>
    </ligand>
</feature>
<evidence type="ECO:0000313" key="14">
    <source>
        <dbReference type="EMBL" id="GGE19050.1"/>
    </source>
</evidence>
<feature type="binding site" evidence="12">
    <location>
        <position position="444"/>
    </location>
    <ligand>
        <name>Zn(2+)</name>
        <dbReference type="ChEBI" id="CHEBI:29105"/>
        <label>2</label>
    </ligand>
</feature>
<name>A0A916ZYB4_9SPHN</name>
<evidence type="ECO:0000256" key="8">
    <source>
        <dbReference type="ARBA" id="ARBA00022840"/>
    </source>
</evidence>
<evidence type="ECO:0000256" key="7">
    <source>
        <dbReference type="ARBA" id="ARBA00022833"/>
    </source>
</evidence>
<feature type="binding site" evidence="12">
    <location>
        <position position="447"/>
    </location>
    <ligand>
        <name>Zn(2+)</name>
        <dbReference type="ChEBI" id="CHEBI:29105"/>
        <label>2</label>
    </ligand>
</feature>
<dbReference type="Pfam" id="PF00270">
    <property type="entry name" value="DEAD"/>
    <property type="match status" value="1"/>
</dbReference>
<dbReference type="InterPro" id="IPR041222">
    <property type="entry name" value="PriA_3primeBD"/>
</dbReference>
<dbReference type="GO" id="GO:0016787">
    <property type="term" value="F:hydrolase activity"/>
    <property type="evidence" value="ECO:0007669"/>
    <property type="project" value="UniProtKB-KW"/>
</dbReference>
<comment type="caution">
    <text evidence="14">The sequence shown here is derived from an EMBL/GenBank/DDBJ whole genome shotgun (WGS) entry which is preliminary data.</text>
</comment>
<comment type="function">
    <text evidence="12">Initiates the restart of stalled replication forks, which reloads the replicative helicase on sites other than the origin of replication. Recognizes and binds to abandoned replication forks and remodels them to uncover a helicase loading site. Promotes assembly of the primosome at these replication forks.</text>
</comment>
<dbReference type="Proteomes" id="UP000635071">
    <property type="component" value="Unassembled WGS sequence"/>
</dbReference>
<reference evidence="14" key="2">
    <citation type="submission" date="2020-09" db="EMBL/GenBank/DDBJ databases">
        <authorList>
            <person name="Sun Q."/>
            <person name="Zhou Y."/>
        </authorList>
    </citation>
    <scope>NUCLEOTIDE SEQUENCE</scope>
    <source>
        <strain evidence="14">CGMCC 1.15519</strain>
    </source>
</reference>
<evidence type="ECO:0000256" key="1">
    <source>
        <dbReference type="ARBA" id="ARBA00022515"/>
    </source>
</evidence>
<keyword evidence="15" id="KW-1185">Reference proteome</keyword>
<evidence type="ECO:0000256" key="2">
    <source>
        <dbReference type="ARBA" id="ARBA00022705"/>
    </source>
</evidence>
<keyword evidence="3 12" id="KW-0479">Metal-binding</keyword>
<keyword evidence="1 12" id="KW-0639">Primosome</keyword>
<evidence type="ECO:0000259" key="13">
    <source>
        <dbReference type="PROSITE" id="PS51192"/>
    </source>
</evidence>
<feature type="binding site" evidence="12">
    <location>
        <position position="460"/>
    </location>
    <ligand>
        <name>Zn(2+)</name>
        <dbReference type="ChEBI" id="CHEBI:29105"/>
        <label>1</label>
    </ligand>
</feature>
<dbReference type="EMBL" id="BMJM01000011">
    <property type="protein sequence ID" value="GGE19050.1"/>
    <property type="molecule type" value="Genomic_DNA"/>
</dbReference>
<comment type="catalytic activity">
    <reaction evidence="11 12">
        <text>ATP + H2O = ADP + phosphate + H(+)</text>
        <dbReference type="Rhea" id="RHEA:13065"/>
        <dbReference type="ChEBI" id="CHEBI:15377"/>
        <dbReference type="ChEBI" id="CHEBI:15378"/>
        <dbReference type="ChEBI" id="CHEBI:30616"/>
        <dbReference type="ChEBI" id="CHEBI:43474"/>
        <dbReference type="ChEBI" id="CHEBI:456216"/>
        <dbReference type="EC" id="5.6.2.4"/>
    </reaction>
</comment>
<dbReference type="HAMAP" id="MF_00983">
    <property type="entry name" value="PriA"/>
    <property type="match status" value="1"/>
</dbReference>
<comment type="cofactor">
    <cofactor evidence="12">
        <name>Zn(2+)</name>
        <dbReference type="ChEBI" id="CHEBI:29105"/>
    </cofactor>
    <text evidence="12">Binds 2 zinc ions per subunit.</text>
</comment>
<protein>
    <recommendedName>
        <fullName evidence="12">Replication restart protein PriA</fullName>
    </recommendedName>
    <alternativeName>
        <fullName evidence="12">ATP-dependent DNA helicase PriA</fullName>
        <ecNumber evidence="12">5.6.2.4</ecNumber>
    </alternativeName>
    <alternativeName>
        <fullName evidence="12">DNA 3'-5' helicase PriA</fullName>
    </alternativeName>
</protein>
<gene>
    <name evidence="12 14" type="primary">priA</name>
    <name evidence="14" type="ORF">GCM10011529_26950</name>
</gene>
<dbReference type="Pfam" id="PF17764">
    <property type="entry name" value="PriA_3primeBD"/>
    <property type="match status" value="1"/>
</dbReference>
<evidence type="ECO:0000256" key="11">
    <source>
        <dbReference type="ARBA" id="ARBA00048988"/>
    </source>
</evidence>
<keyword evidence="9 12" id="KW-0238">DNA-binding</keyword>
<evidence type="ECO:0000256" key="4">
    <source>
        <dbReference type="ARBA" id="ARBA00022741"/>
    </source>
</evidence>
<dbReference type="NCBIfam" id="TIGR00595">
    <property type="entry name" value="priA"/>
    <property type="match status" value="1"/>
</dbReference>
<evidence type="ECO:0000256" key="3">
    <source>
        <dbReference type="ARBA" id="ARBA00022723"/>
    </source>
</evidence>
<sequence>MGALDYAVPAGLTLAPGDAVSVPLGPRVISGVVWDEGRLEGREVEAKRLRPVAGKLDIPPLSAPMRRLCEWVADYYLASLAGVIRMVWPSVAFLGEREIVEYRLGGQLPGRMTPARLQAVERLEGRQGIVRDLARMADVSEAVVRGLVTAGTLVAEVVGADGALAQPDAGFAPPVLEAAQAEVAGEMAAAVGAGGFAPYLLEGVTGSGKTEVYFEAVAAALEAGGQALVLVPEIALTAPWLARFAARFGCAPVSWHSDLKASERRAAWAAVADGRAKVVVGARSALFLPFKDLRVTIVDEAHETSFKQEEGVHYHARDVAVMRAREEDAVVILATATPAIETQVQAAKGTYRHLQLPARFGGAQMPDISAVDLRRYPPARGHWLSPPLAAAVTATLGRGEQALLFLNRRGYAPLTLCRHCGERIQCPNCTAWMVEHRLSKRLACHHCGHQTPVPPRCPECGEADSLVACGPGVERIAEEVGRVWPEARVAIVTSDTVNSPARAAELVRAVEAKEIDVLIGTQMVTKGYHFPELTLVGVVDADLGLSGGDLRAGERTFQQVAQVAGRAGRGAKPGKVLIQTHQPQARLMQALVAGDPAAFYEAETEARRDLGLPPFGRLAAIIVSSEDAAAALAAARAIGAAAPQMEGLSVLGPAAAPLAMLRGRHRQRLLVQARRSLALQRVLRDWLGAVAVPGNVRVVVDVDPYSFV</sequence>
<dbReference type="Pfam" id="PF18074">
    <property type="entry name" value="PriA_C"/>
    <property type="match status" value="1"/>
</dbReference>
<dbReference type="InterPro" id="IPR027417">
    <property type="entry name" value="P-loop_NTPase"/>
</dbReference>
<evidence type="ECO:0000256" key="9">
    <source>
        <dbReference type="ARBA" id="ARBA00023125"/>
    </source>
</evidence>
<dbReference type="GO" id="GO:0006269">
    <property type="term" value="P:DNA replication, synthesis of primer"/>
    <property type="evidence" value="ECO:0007669"/>
    <property type="project" value="UniProtKB-KW"/>
</dbReference>
<reference evidence="14" key="1">
    <citation type="journal article" date="2014" name="Int. J. Syst. Evol. Microbiol.">
        <title>Complete genome sequence of Corynebacterium casei LMG S-19264T (=DSM 44701T), isolated from a smear-ripened cheese.</title>
        <authorList>
            <consortium name="US DOE Joint Genome Institute (JGI-PGF)"/>
            <person name="Walter F."/>
            <person name="Albersmeier A."/>
            <person name="Kalinowski J."/>
            <person name="Ruckert C."/>
        </authorList>
    </citation>
    <scope>NUCLEOTIDE SEQUENCE</scope>
    <source>
        <strain evidence="14">CGMCC 1.15519</strain>
    </source>
</reference>
<keyword evidence="8 12" id="KW-0067">ATP-binding</keyword>
<dbReference type="SMART" id="SM00490">
    <property type="entry name" value="HELICc"/>
    <property type="match status" value="1"/>
</dbReference>
<dbReference type="PANTHER" id="PTHR30580:SF0">
    <property type="entry name" value="PRIMOSOMAL PROTEIN N"/>
    <property type="match status" value="1"/>
</dbReference>
<keyword evidence="10 12" id="KW-0413">Isomerase</keyword>
<dbReference type="Gene3D" id="3.40.1440.60">
    <property type="entry name" value="PriA, 3(prime) DNA-binding domain"/>
    <property type="match status" value="1"/>
</dbReference>
<dbReference type="GO" id="GO:0003677">
    <property type="term" value="F:DNA binding"/>
    <property type="evidence" value="ECO:0007669"/>
    <property type="project" value="UniProtKB-UniRule"/>
</dbReference>
<feature type="domain" description="Helicase ATP-binding" evidence="13">
    <location>
        <begin position="190"/>
        <end position="356"/>
    </location>
</feature>
<evidence type="ECO:0000256" key="6">
    <source>
        <dbReference type="ARBA" id="ARBA00022806"/>
    </source>
</evidence>
<comment type="catalytic activity">
    <reaction evidence="12">
        <text>Couples ATP hydrolysis with the unwinding of duplex DNA by translocating in the 3'-5' direction.</text>
        <dbReference type="EC" id="5.6.2.4"/>
    </reaction>
</comment>
<keyword evidence="5 12" id="KW-0378">Hydrolase</keyword>
<keyword evidence="4 12" id="KW-0547">Nucleotide-binding</keyword>
<dbReference type="PROSITE" id="PS51192">
    <property type="entry name" value="HELICASE_ATP_BIND_1"/>
    <property type="match status" value="1"/>
</dbReference>
<feature type="binding site" evidence="12">
    <location>
        <position position="429"/>
    </location>
    <ligand>
        <name>Zn(2+)</name>
        <dbReference type="ChEBI" id="CHEBI:29105"/>
        <label>2</label>
    </ligand>
</feature>
<dbReference type="GO" id="GO:0005524">
    <property type="term" value="F:ATP binding"/>
    <property type="evidence" value="ECO:0007669"/>
    <property type="project" value="UniProtKB-UniRule"/>
</dbReference>
<dbReference type="Gene3D" id="3.40.50.300">
    <property type="entry name" value="P-loop containing nucleotide triphosphate hydrolases"/>
    <property type="match status" value="2"/>
</dbReference>
<accession>A0A916ZYB4</accession>
<proteinExistence type="inferred from homology"/>
<dbReference type="GO" id="GO:0043138">
    <property type="term" value="F:3'-5' DNA helicase activity"/>
    <property type="evidence" value="ECO:0007669"/>
    <property type="project" value="UniProtKB-EC"/>
</dbReference>
<dbReference type="NCBIfam" id="NF004070">
    <property type="entry name" value="PRK05580.2-2"/>
    <property type="match status" value="1"/>
</dbReference>
<dbReference type="InterPro" id="IPR011545">
    <property type="entry name" value="DEAD/DEAH_box_helicase_dom"/>
</dbReference>
<feature type="binding site" evidence="12">
    <location>
        <position position="420"/>
    </location>
    <ligand>
        <name>Zn(2+)</name>
        <dbReference type="ChEBI" id="CHEBI:29105"/>
        <label>1</label>
    </ligand>
</feature>
<dbReference type="GO" id="GO:0006310">
    <property type="term" value="P:DNA recombination"/>
    <property type="evidence" value="ECO:0007669"/>
    <property type="project" value="InterPro"/>
</dbReference>
<dbReference type="InterPro" id="IPR040498">
    <property type="entry name" value="PriA_CRR"/>
</dbReference>
<dbReference type="SUPFAM" id="SSF52540">
    <property type="entry name" value="P-loop containing nucleoside triphosphate hydrolases"/>
    <property type="match status" value="1"/>
</dbReference>
<evidence type="ECO:0000256" key="10">
    <source>
        <dbReference type="ARBA" id="ARBA00023235"/>
    </source>
</evidence>
<organism evidence="14 15">
    <name type="scientific">Sandarakinorhabdus glacialis</name>
    <dbReference type="NCBI Taxonomy" id="1614636"/>
    <lineage>
        <taxon>Bacteria</taxon>
        <taxon>Pseudomonadati</taxon>
        <taxon>Pseudomonadota</taxon>
        <taxon>Alphaproteobacteria</taxon>
        <taxon>Sphingomonadales</taxon>
        <taxon>Sphingosinicellaceae</taxon>
        <taxon>Sandarakinorhabdus</taxon>
    </lineage>
</organism>
<dbReference type="AlphaFoldDB" id="A0A916ZYB4"/>
<evidence type="ECO:0000313" key="15">
    <source>
        <dbReference type="Proteomes" id="UP000635071"/>
    </source>
</evidence>
<dbReference type="GO" id="GO:0006302">
    <property type="term" value="P:double-strand break repair"/>
    <property type="evidence" value="ECO:0007669"/>
    <property type="project" value="InterPro"/>
</dbReference>
<dbReference type="FunFam" id="3.40.50.300:FF:000489">
    <property type="entry name" value="Primosome assembly protein PriA"/>
    <property type="match status" value="1"/>
</dbReference>
<comment type="subunit">
    <text evidence="12">Component of the replication restart primosome.</text>
</comment>
<dbReference type="InterPro" id="IPR042115">
    <property type="entry name" value="PriA_3primeBD_sf"/>
</dbReference>
<dbReference type="GO" id="GO:1990077">
    <property type="term" value="C:primosome complex"/>
    <property type="evidence" value="ECO:0007669"/>
    <property type="project" value="UniProtKB-UniRule"/>
</dbReference>
<keyword evidence="7 12" id="KW-0862">Zinc</keyword>
<dbReference type="InterPro" id="IPR014001">
    <property type="entry name" value="Helicase_ATP-bd"/>
</dbReference>